<dbReference type="SUPFAM" id="SSF47336">
    <property type="entry name" value="ACP-like"/>
    <property type="match status" value="1"/>
</dbReference>
<dbReference type="EMBL" id="MHTV01000042">
    <property type="protein sequence ID" value="OHA65745.1"/>
    <property type="molecule type" value="Genomic_DNA"/>
</dbReference>
<dbReference type="Gene3D" id="1.10.1200.10">
    <property type="entry name" value="ACP-like"/>
    <property type="match status" value="1"/>
</dbReference>
<dbReference type="InterPro" id="IPR036736">
    <property type="entry name" value="ACP-like_sf"/>
</dbReference>
<comment type="caution">
    <text evidence="2">The sequence shown here is derived from an EMBL/GenBank/DDBJ whole genome shotgun (WGS) entry which is preliminary data.</text>
</comment>
<feature type="domain" description="Carrier" evidence="1">
    <location>
        <begin position="1"/>
        <end position="76"/>
    </location>
</feature>
<reference evidence="2 3" key="1">
    <citation type="journal article" date="2016" name="Nat. Commun.">
        <title>Thousands of microbial genomes shed light on interconnected biogeochemical processes in an aquifer system.</title>
        <authorList>
            <person name="Anantharaman K."/>
            <person name="Brown C.T."/>
            <person name="Hug L.A."/>
            <person name="Sharon I."/>
            <person name="Castelle C.J."/>
            <person name="Probst A.J."/>
            <person name="Thomas B.C."/>
            <person name="Singh A."/>
            <person name="Wilkins M.J."/>
            <person name="Karaoz U."/>
            <person name="Brodie E.L."/>
            <person name="Williams K.H."/>
            <person name="Hubbard S.S."/>
            <person name="Banfield J.F."/>
        </authorList>
    </citation>
    <scope>NUCLEOTIDE SEQUENCE [LARGE SCALE GENOMIC DNA]</scope>
</reference>
<evidence type="ECO:0000313" key="3">
    <source>
        <dbReference type="Proteomes" id="UP000178092"/>
    </source>
</evidence>
<proteinExistence type="predicted"/>
<dbReference type="PROSITE" id="PS50075">
    <property type="entry name" value="CARRIER"/>
    <property type="match status" value="1"/>
</dbReference>
<dbReference type="Proteomes" id="UP000178092">
    <property type="component" value="Unassembled WGS sequence"/>
</dbReference>
<evidence type="ECO:0000313" key="2">
    <source>
        <dbReference type="EMBL" id="OHA65745.1"/>
    </source>
</evidence>
<protein>
    <recommendedName>
        <fullName evidence="1">Carrier domain-containing protein</fullName>
    </recommendedName>
</protein>
<dbReference type="Pfam" id="PF00550">
    <property type="entry name" value="PP-binding"/>
    <property type="match status" value="1"/>
</dbReference>
<sequence>MKLTEQKIIEIIEAVFEQKRGSINSATPLEDVAKDSMDIIEFISILKNKHNIVINPAEIIKVTTVKEVADYVLSHQDISKN</sequence>
<evidence type="ECO:0000259" key="1">
    <source>
        <dbReference type="PROSITE" id="PS50075"/>
    </source>
</evidence>
<gene>
    <name evidence="2" type="ORF">A3C04_02410</name>
</gene>
<name>A0A1G2QYP1_9BACT</name>
<dbReference type="AlphaFoldDB" id="A0A1G2QYP1"/>
<dbReference type="InterPro" id="IPR009081">
    <property type="entry name" value="PP-bd_ACP"/>
</dbReference>
<accession>A0A1G2QYP1</accession>
<organism evidence="2 3">
    <name type="scientific">Candidatus Wildermuthbacteria bacterium RIFCSPHIGHO2_02_FULL_45_25</name>
    <dbReference type="NCBI Taxonomy" id="1802450"/>
    <lineage>
        <taxon>Bacteria</taxon>
        <taxon>Candidatus Wildermuthiibacteriota</taxon>
    </lineage>
</organism>